<sequence length="118" mass="14071">MKKNPFEGRYKEPLTDEQLREMWHRNRSPEVRALLWEIARLQSIVRRAWQFQSCFPKAEYHTANAQSMILWHLRNEMSIEPYLHGEVKVDTPSVPLDDHEVVANFWSAGRAARRRRNG</sequence>
<comment type="caution">
    <text evidence="1">The sequence shown here is derived from an EMBL/GenBank/DDBJ whole genome shotgun (WGS) entry which is preliminary data.</text>
</comment>
<evidence type="ECO:0000313" key="1">
    <source>
        <dbReference type="EMBL" id="CAG2126949.1"/>
    </source>
</evidence>
<dbReference type="Proteomes" id="UP000672934">
    <property type="component" value="Unassembled WGS sequence"/>
</dbReference>
<dbReference type="RefSeq" id="WP_211945270.1">
    <property type="nucleotide sequence ID" value="NZ_CAJPUY010000001.1"/>
</dbReference>
<keyword evidence="2" id="KW-1185">Reference proteome</keyword>
<name>A0A916MVT8_9BURK</name>
<dbReference type="AlphaFoldDB" id="A0A916MVT8"/>
<accession>A0A916MVT8</accession>
<proteinExistence type="predicted"/>
<evidence type="ECO:0000313" key="2">
    <source>
        <dbReference type="Proteomes" id="UP000672934"/>
    </source>
</evidence>
<protein>
    <submittedName>
        <fullName evidence="1">Uncharacterized protein</fullName>
    </submittedName>
</protein>
<dbReference type="EMBL" id="CAJPUY010000001">
    <property type="protein sequence ID" value="CAG2126949.1"/>
    <property type="molecule type" value="Genomic_DNA"/>
</dbReference>
<reference evidence="1" key="1">
    <citation type="submission" date="2021-03" db="EMBL/GenBank/DDBJ databases">
        <authorList>
            <person name="Peeters C."/>
        </authorList>
    </citation>
    <scope>NUCLEOTIDE SEQUENCE</scope>
    <source>
        <strain evidence="1">LMG 31506</strain>
    </source>
</reference>
<gene>
    <name evidence="1" type="ORF">LMG31506_00253</name>
</gene>
<organism evidence="1 2">
    <name type="scientific">Cupriavidus yeoncheonensis</name>
    <dbReference type="NCBI Taxonomy" id="1462994"/>
    <lineage>
        <taxon>Bacteria</taxon>
        <taxon>Pseudomonadati</taxon>
        <taxon>Pseudomonadota</taxon>
        <taxon>Betaproteobacteria</taxon>
        <taxon>Burkholderiales</taxon>
        <taxon>Burkholderiaceae</taxon>
        <taxon>Cupriavidus</taxon>
    </lineage>
</organism>